<evidence type="ECO:0000313" key="1">
    <source>
        <dbReference type="EMBL" id="CAI0403021.1"/>
    </source>
</evidence>
<comment type="caution">
    <text evidence="1">The sequence shown here is derived from an EMBL/GenBank/DDBJ whole genome shotgun (WGS) entry which is preliminary data.</text>
</comment>
<dbReference type="Proteomes" id="UP001154282">
    <property type="component" value="Unassembled WGS sequence"/>
</dbReference>
<dbReference type="EMBL" id="CAMGYJ010000004">
    <property type="protein sequence ID" value="CAI0403021.1"/>
    <property type="molecule type" value="Genomic_DNA"/>
</dbReference>
<reference evidence="1" key="1">
    <citation type="submission" date="2022-08" db="EMBL/GenBank/DDBJ databases">
        <authorList>
            <person name="Gutierrez-Valencia J."/>
        </authorList>
    </citation>
    <scope>NUCLEOTIDE SEQUENCE</scope>
</reference>
<keyword evidence="2" id="KW-1185">Reference proteome</keyword>
<protein>
    <submittedName>
        <fullName evidence="1">Uncharacterized protein</fullName>
    </submittedName>
</protein>
<proteinExistence type="predicted"/>
<organism evidence="1 2">
    <name type="scientific">Linum tenue</name>
    <dbReference type="NCBI Taxonomy" id="586396"/>
    <lineage>
        <taxon>Eukaryota</taxon>
        <taxon>Viridiplantae</taxon>
        <taxon>Streptophyta</taxon>
        <taxon>Embryophyta</taxon>
        <taxon>Tracheophyta</taxon>
        <taxon>Spermatophyta</taxon>
        <taxon>Magnoliopsida</taxon>
        <taxon>eudicotyledons</taxon>
        <taxon>Gunneridae</taxon>
        <taxon>Pentapetalae</taxon>
        <taxon>rosids</taxon>
        <taxon>fabids</taxon>
        <taxon>Malpighiales</taxon>
        <taxon>Linaceae</taxon>
        <taxon>Linum</taxon>
    </lineage>
</organism>
<dbReference type="AlphaFoldDB" id="A0AAV0IZS5"/>
<sequence>MRASYILPIYIFDSSFLHLPSPTSSLPIIIQDQHTPSPNGNCTRCQDPERALPNQFNHLNNTCD</sequence>
<accession>A0AAV0IZS5</accession>
<gene>
    <name evidence="1" type="ORF">LITE_LOCUS11868</name>
</gene>
<evidence type="ECO:0000313" key="2">
    <source>
        <dbReference type="Proteomes" id="UP001154282"/>
    </source>
</evidence>
<name>A0AAV0IZS5_9ROSI</name>